<dbReference type="GO" id="GO:0008360">
    <property type="term" value="P:regulation of cell shape"/>
    <property type="evidence" value="ECO:0007669"/>
    <property type="project" value="UniProtKB-KW"/>
</dbReference>
<organism evidence="15">
    <name type="scientific">freshwater metagenome</name>
    <dbReference type="NCBI Taxonomy" id="449393"/>
    <lineage>
        <taxon>unclassified sequences</taxon>
        <taxon>metagenomes</taxon>
        <taxon>ecological metagenomes</taxon>
    </lineage>
</organism>
<dbReference type="Gene3D" id="2.60.40.3780">
    <property type="match status" value="1"/>
</dbReference>
<evidence type="ECO:0000256" key="6">
    <source>
        <dbReference type="ARBA" id="ARBA00022984"/>
    </source>
</evidence>
<evidence type="ECO:0000256" key="7">
    <source>
        <dbReference type="ARBA" id="ARBA00023136"/>
    </source>
</evidence>
<keyword evidence="3" id="KW-0808">Transferase</keyword>
<evidence type="ECO:0000256" key="13">
    <source>
        <dbReference type="SAM" id="MobiDB-lite"/>
    </source>
</evidence>
<evidence type="ECO:0000256" key="4">
    <source>
        <dbReference type="ARBA" id="ARBA00022729"/>
    </source>
</evidence>
<dbReference type="GO" id="GO:0005576">
    <property type="term" value="C:extracellular region"/>
    <property type="evidence" value="ECO:0007669"/>
    <property type="project" value="TreeGrafter"/>
</dbReference>
<dbReference type="CDD" id="cd16913">
    <property type="entry name" value="YkuD_like"/>
    <property type="match status" value="1"/>
</dbReference>
<evidence type="ECO:0000256" key="3">
    <source>
        <dbReference type="ARBA" id="ARBA00022679"/>
    </source>
</evidence>
<dbReference type="Pfam" id="PF17964">
    <property type="entry name" value="Big_10"/>
    <property type="match status" value="1"/>
</dbReference>
<keyword evidence="11" id="KW-0961">Cell wall biogenesis/degradation</keyword>
<proteinExistence type="predicted"/>
<feature type="compositionally biased region" description="Low complexity" evidence="13">
    <location>
        <begin position="342"/>
        <end position="385"/>
    </location>
</feature>
<keyword evidence="7" id="KW-0472">Membrane</keyword>
<sequence length="400" mass="42149">MTATGGLLADVEVRGPKGIIPGTMSDDGTSWQSDVRSLRYDTTYTVSATAIDVRGVPVSSTSEFTTVAPDAFFTGTVVSPGSGATVGVGMPLIVSFDHTIKNRADVERALVVHTPTPIEGAWAWRDERTVEFRPFVYWPGNIDVQLTANLNGVQASRDVYGKGLIDAGFSTGPSMVTKVNAKEHVAKVFRDGELVRTIPITTGKDGFETRSGTKVIVSKERTRLMDAATGGTNSSDPEYYRLTVEYAMRVTYSGEFLHAAPWSVGSQGRANVSHGCIGMSTSNAEWLYGQTMVGDVVEVTGTSNKQNLGNGITVWTESWPDWLSRSSAGRVVTTPTKPRSESGGSSASPDSASPSPTVTAAPSVGPSATASSTSSATPAPSATPSWKPTMALAPSREPQA</sequence>
<dbReference type="GO" id="GO:0018104">
    <property type="term" value="P:peptidoglycan-protein cross-linking"/>
    <property type="evidence" value="ECO:0007669"/>
    <property type="project" value="TreeGrafter"/>
</dbReference>
<keyword evidence="4" id="KW-0732">Signal</keyword>
<dbReference type="FunFam" id="2.40.440.10:FF:000005">
    <property type="entry name" value="L,D-transpeptidase 2"/>
    <property type="match status" value="1"/>
</dbReference>
<evidence type="ECO:0000256" key="10">
    <source>
        <dbReference type="ARBA" id="ARBA00023315"/>
    </source>
</evidence>
<dbReference type="InterPro" id="IPR050979">
    <property type="entry name" value="LD-transpeptidase"/>
</dbReference>
<keyword evidence="6" id="KW-0573">Peptidoglycan synthesis</keyword>
<feature type="domain" description="L,D-TPase catalytic" evidence="14">
    <location>
        <begin position="175"/>
        <end position="300"/>
    </location>
</feature>
<dbReference type="PANTHER" id="PTHR30582">
    <property type="entry name" value="L,D-TRANSPEPTIDASE"/>
    <property type="match status" value="1"/>
</dbReference>
<reference evidence="15" key="1">
    <citation type="submission" date="2020-05" db="EMBL/GenBank/DDBJ databases">
        <authorList>
            <person name="Chiriac C."/>
            <person name="Salcher M."/>
            <person name="Ghai R."/>
            <person name="Kavagutti S V."/>
        </authorList>
    </citation>
    <scope>NUCLEOTIDE SEQUENCE</scope>
</reference>
<dbReference type="UniPathway" id="UPA00219"/>
<keyword evidence="9" id="KW-0449">Lipoprotein</keyword>
<feature type="region of interest" description="Disordered" evidence="13">
    <location>
        <begin position="326"/>
        <end position="400"/>
    </location>
</feature>
<evidence type="ECO:0000256" key="1">
    <source>
        <dbReference type="ARBA" id="ARBA00004752"/>
    </source>
</evidence>
<dbReference type="AlphaFoldDB" id="A0A6J7F1J7"/>
<evidence type="ECO:0000256" key="5">
    <source>
        <dbReference type="ARBA" id="ARBA00022960"/>
    </source>
</evidence>
<dbReference type="InterPro" id="IPR038063">
    <property type="entry name" value="Transpep_catalytic_dom"/>
</dbReference>
<gene>
    <name evidence="15" type="ORF">UFOPK3402_02064</name>
</gene>
<evidence type="ECO:0000256" key="11">
    <source>
        <dbReference type="ARBA" id="ARBA00023316"/>
    </source>
</evidence>
<keyword evidence="10" id="KW-0012">Acyltransferase</keyword>
<keyword evidence="8" id="KW-0564">Palmitate</keyword>
<evidence type="ECO:0000256" key="12">
    <source>
        <dbReference type="ARBA" id="ARBA00060592"/>
    </source>
</evidence>
<dbReference type="PANTHER" id="PTHR30582:SF2">
    <property type="entry name" value="L,D-TRANSPEPTIDASE YCIB-RELATED"/>
    <property type="match status" value="1"/>
</dbReference>
<protein>
    <submittedName>
        <fullName evidence="15">Unannotated protein</fullName>
    </submittedName>
</protein>
<dbReference type="Pfam" id="PF03734">
    <property type="entry name" value="YkuD"/>
    <property type="match status" value="1"/>
</dbReference>
<evidence type="ECO:0000256" key="2">
    <source>
        <dbReference type="ARBA" id="ARBA00022475"/>
    </source>
</evidence>
<keyword evidence="2" id="KW-1003">Cell membrane</keyword>
<dbReference type="GO" id="GO:0016746">
    <property type="term" value="F:acyltransferase activity"/>
    <property type="evidence" value="ECO:0007669"/>
    <property type="project" value="UniProtKB-KW"/>
</dbReference>
<evidence type="ECO:0000256" key="9">
    <source>
        <dbReference type="ARBA" id="ARBA00023288"/>
    </source>
</evidence>
<evidence type="ECO:0000313" key="15">
    <source>
        <dbReference type="EMBL" id="CAB4887568.1"/>
    </source>
</evidence>
<accession>A0A6J7F1J7</accession>
<comment type="pathway">
    <text evidence="12">Glycan biosynthesis.</text>
</comment>
<dbReference type="PROSITE" id="PS52029">
    <property type="entry name" value="LD_TPASE"/>
    <property type="match status" value="1"/>
</dbReference>
<dbReference type="InterPro" id="IPR041280">
    <property type="entry name" value="Big_10"/>
</dbReference>
<evidence type="ECO:0000256" key="8">
    <source>
        <dbReference type="ARBA" id="ARBA00023139"/>
    </source>
</evidence>
<dbReference type="EMBL" id="CAFBLS010000352">
    <property type="protein sequence ID" value="CAB4887568.1"/>
    <property type="molecule type" value="Genomic_DNA"/>
</dbReference>
<comment type="pathway">
    <text evidence="1">Cell wall biogenesis; peptidoglycan biosynthesis.</text>
</comment>
<dbReference type="Gene3D" id="2.60.40.3710">
    <property type="match status" value="1"/>
</dbReference>
<dbReference type="GO" id="GO:0071972">
    <property type="term" value="F:peptidoglycan L,D-transpeptidase activity"/>
    <property type="evidence" value="ECO:0007669"/>
    <property type="project" value="TreeGrafter"/>
</dbReference>
<dbReference type="GO" id="GO:0071555">
    <property type="term" value="P:cell wall organization"/>
    <property type="evidence" value="ECO:0007669"/>
    <property type="project" value="UniProtKB-KW"/>
</dbReference>
<name>A0A6J7F1J7_9ZZZZ</name>
<dbReference type="SUPFAM" id="SSF141523">
    <property type="entry name" value="L,D-transpeptidase catalytic domain-like"/>
    <property type="match status" value="1"/>
</dbReference>
<evidence type="ECO:0000259" key="14">
    <source>
        <dbReference type="PROSITE" id="PS52029"/>
    </source>
</evidence>
<dbReference type="Gene3D" id="2.40.440.10">
    <property type="entry name" value="L,D-transpeptidase catalytic domain-like"/>
    <property type="match status" value="1"/>
</dbReference>
<dbReference type="InterPro" id="IPR005490">
    <property type="entry name" value="LD_TPept_cat_dom"/>
</dbReference>
<keyword evidence="5" id="KW-0133">Cell shape</keyword>